<reference evidence="3" key="1">
    <citation type="submission" date="2025-08" db="UniProtKB">
        <authorList>
            <consortium name="RefSeq"/>
        </authorList>
    </citation>
    <scope>IDENTIFICATION</scope>
    <source>
        <strain evidence="3">Quisiro</strain>
        <tissue evidence="3">Liver</tissue>
    </source>
</reference>
<feature type="compositionally biased region" description="Acidic residues" evidence="1">
    <location>
        <begin position="302"/>
        <end position="311"/>
    </location>
</feature>
<keyword evidence="2" id="KW-1185">Reference proteome</keyword>
<dbReference type="Proteomes" id="UP000192220">
    <property type="component" value="Unplaced"/>
</dbReference>
<dbReference type="STRING" id="52670.A0A2I4AXC5"/>
<dbReference type="InParanoid" id="A0A2I4AXC5"/>
<protein>
    <submittedName>
        <fullName evidence="3">Uncharacterized protein c16h19orf85 isoform X1</fullName>
    </submittedName>
</protein>
<dbReference type="KEGG" id="alim:106515060"/>
<feature type="compositionally biased region" description="Basic and acidic residues" evidence="1">
    <location>
        <begin position="129"/>
        <end position="150"/>
    </location>
</feature>
<gene>
    <name evidence="3" type="primary">c16h19orf85</name>
</gene>
<feature type="compositionally biased region" description="Polar residues" evidence="1">
    <location>
        <begin position="223"/>
        <end position="240"/>
    </location>
</feature>
<sequence length="433" mass="49145">MSFCSSEAPAAVSLHKKSNKNVYFSVMRPSLSVLEPGLERGVPWGRDLYTFVTSAAGHMMRTLQKPRKSRPSKRQVNHRRFLHNMIQRKFADIEAANHRLALYLKRDEKHTSSLLSHKQDTPNSSGDRFLPDSEKRSVPTDTESMLRPDVSDDSNEAEVRVTTPSDFGHGWKSPHKSNPSAQMEKRRQKKEGSQKLCFKDKEYFQEAELFHSDYHDQFEPISENPQGPPNSSSLFSQINNNSPPFSPLSLDAFDFSVQMSELTACSQDPRTTSEGRPPDLADLYSVCGSYSESCVDVEDYFDSSSGQDEDLWDKIPGGERTYRYGQEDQSVTPDHPEDQRSSHVLGQTEENQLNNMQPYQSTAINSNLLSTSISCSSRPQESPLHNLNLSLFEGVAQSFFAPPHHHHHHPTPTLPPEDDWLFTDILKDRRSPY</sequence>
<organism evidence="2 3">
    <name type="scientific">Austrofundulus limnaeus</name>
    <name type="common">Annual killifish</name>
    <dbReference type="NCBI Taxonomy" id="52670"/>
    <lineage>
        <taxon>Eukaryota</taxon>
        <taxon>Metazoa</taxon>
        <taxon>Chordata</taxon>
        <taxon>Craniata</taxon>
        <taxon>Vertebrata</taxon>
        <taxon>Euteleostomi</taxon>
        <taxon>Actinopterygii</taxon>
        <taxon>Neopterygii</taxon>
        <taxon>Teleostei</taxon>
        <taxon>Neoteleostei</taxon>
        <taxon>Acanthomorphata</taxon>
        <taxon>Ovalentaria</taxon>
        <taxon>Atherinomorphae</taxon>
        <taxon>Cyprinodontiformes</taxon>
        <taxon>Rivulidae</taxon>
        <taxon>Austrofundulus</taxon>
    </lineage>
</organism>
<accession>A0A2I4AXC5</accession>
<dbReference type="OrthoDB" id="8922503at2759"/>
<feature type="region of interest" description="Disordered" evidence="1">
    <location>
        <begin position="302"/>
        <end position="321"/>
    </location>
</feature>
<proteinExistence type="predicted"/>
<feature type="region of interest" description="Disordered" evidence="1">
    <location>
        <begin position="218"/>
        <end position="240"/>
    </location>
</feature>
<evidence type="ECO:0000256" key="1">
    <source>
        <dbReference type="SAM" id="MobiDB-lite"/>
    </source>
</evidence>
<name>A0A2I4AXC5_AUSLI</name>
<dbReference type="CTD" id="110437979"/>
<feature type="compositionally biased region" description="Polar residues" evidence="1">
    <location>
        <begin position="113"/>
        <end position="126"/>
    </location>
</feature>
<dbReference type="AlphaFoldDB" id="A0A2I4AXC5"/>
<feature type="compositionally biased region" description="Basic and acidic residues" evidence="1">
    <location>
        <begin position="312"/>
        <end position="321"/>
    </location>
</feature>
<evidence type="ECO:0000313" key="3">
    <source>
        <dbReference type="RefSeq" id="XP_013860124.1"/>
    </source>
</evidence>
<dbReference type="RefSeq" id="XP_013860124.1">
    <property type="nucleotide sequence ID" value="XM_014004670.1"/>
</dbReference>
<feature type="region of interest" description="Disordered" evidence="1">
    <location>
        <begin position="113"/>
        <end position="193"/>
    </location>
</feature>
<evidence type="ECO:0000313" key="2">
    <source>
        <dbReference type="Proteomes" id="UP000192220"/>
    </source>
</evidence>